<feature type="transmembrane region" description="Helical" evidence="6">
    <location>
        <begin position="389"/>
        <end position="412"/>
    </location>
</feature>
<comment type="subcellular location">
    <subcellularLocation>
        <location evidence="2">Cell membrane</location>
    </subcellularLocation>
    <subcellularLocation>
        <location evidence="1">Membrane</location>
        <topology evidence="1">Multi-pass membrane protein</topology>
    </subcellularLocation>
</comment>
<evidence type="ECO:0000256" key="1">
    <source>
        <dbReference type="ARBA" id="ARBA00004141"/>
    </source>
</evidence>
<feature type="transmembrane region" description="Helical" evidence="6">
    <location>
        <begin position="418"/>
        <end position="438"/>
    </location>
</feature>
<keyword evidence="5 6" id="KW-0472">Membrane</keyword>
<evidence type="ECO:0000313" key="8">
    <source>
        <dbReference type="EMBL" id="KAK5647473.1"/>
    </source>
</evidence>
<evidence type="ECO:0000256" key="4">
    <source>
        <dbReference type="ARBA" id="ARBA00022989"/>
    </source>
</evidence>
<organism evidence="8 9">
    <name type="scientific">Pyrocoelia pectoralis</name>
    <dbReference type="NCBI Taxonomy" id="417401"/>
    <lineage>
        <taxon>Eukaryota</taxon>
        <taxon>Metazoa</taxon>
        <taxon>Ecdysozoa</taxon>
        <taxon>Arthropoda</taxon>
        <taxon>Hexapoda</taxon>
        <taxon>Insecta</taxon>
        <taxon>Pterygota</taxon>
        <taxon>Neoptera</taxon>
        <taxon>Endopterygota</taxon>
        <taxon>Coleoptera</taxon>
        <taxon>Polyphaga</taxon>
        <taxon>Elateriformia</taxon>
        <taxon>Elateroidea</taxon>
        <taxon>Lampyridae</taxon>
        <taxon>Lampyrinae</taxon>
        <taxon>Pyrocoelia</taxon>
    </lineage>
</organism>
<keyword evidence="4 6" id="KW-1133">Transmembrane helix</keyword>
<dbReference type="Gene3D" id="1.20.1250.20">
    <property type="entry name" value="MFS general substrate transporter like domains"/>
    <property type="match status" value="1"/>
</dbReference>
<dbReference type="GO" id="GO:0016020">
    <property type="term" value="C:membrane"/>
    <property type="evidence" value="ECO:0007669"/>
    <property type="project" value="UniProtKB-SubCell"/>
</dbReference>
<keyword evidence="9" id="KW-1185">Reference proteome</keyword>
<accession>A0AAN7VMD4</accession>
<dbReference type="AlphaFoldDB" id="A0AAN7VMD4"/>
<reference evidence="8 9" key="1">
    <citation type="journal article" date="2024" name="Insects">
        <title>An Improved Chromosome-Level Genome Assembly of the Firefly Pyrocoelia pectoralis.</title>
        <authorList>
            <person name="Fu X."/>
            <person name="Meyer-Rochow V.B."/>
            <person name="Ballantyne L."/>
            <person name="Zhu X."/>
        </authorList>
    </citation>
    <scope>NUCLEOTIDE SEQUENCE [LARGE SCALE GENOMIC DNA]</scope>
    <source>
        <strain evidence="8">XCY_ONT2</strain>
    </source>
</reference>
<evidence type="ECO:0000259" key="7">
    <source>
        <dbReference type="PROSITE" id="PS50850"/>
    </source>
</evidence>
<feature type="transmembrane region" description="Helical" evidence="6">
    <location>
        <begin position="109"/>
        <end position="131"/>
    </location>
</feature>
<evidence type="ECO:0000256" key="5">
    <source>
        <dbReference type="ARBA" id="ARBA00023136"/>
    </source>
</evidence>
<evidence type="ECO:0000256" key="3">
    <source>
        <dbReference type="ARBA" id="ARBA00022692"/>
    </source>
</evidence>
<feature type="transmembrane region" description="Helical" evidence="6">
    <location>
        <begin position="299"/>
        <end position="321"/>
    </location>
</feature>
<feature type="domain" description="Major facilitator superfamily (MFS) profile" evidence="7">
    <location>
        <begin position="12"/>
        <end position="439"/>
    </location>
</feature>
<dbReference type="EMBL" id="JAVRBK010000002">
    <property type="protein sequence ID" value="KAK5647473.1"/>
    <property type="molecule type" value="Genomic_DNA"/>
</dbReference>
<feature type="transmembrane region" description="Helical" evidence="6">
    <location>
        <begin position="356"/>
        <end position="377"/>
    </location>
</feature>
<dbReference type="InterPro" id="IPR001958">
    <property type="entry name" value="Tet-R_TetA/multi-R_MdtG-like"/>
</dbReference>
<comment type="caution">
    <text evidence="8">The sequence shown here is derived from an EMBL/GenBank/DDBJ whole genome shotgun (WGS) entry which is preliminary data.</text>
</comment>
<name>A0AAN7VMD4_9COLE</name>
<gene>
    <name evidence="8" type="ORF">RI129_002365</name>
</gene>
<feature type="transmembrane region" description="Helical" evidence="6">
    <location>
        <begin position="12"/>
        <end position="36"/>
    </location>
</feature>
<dbReference type="PROSITE" id="PS50850">
    <property type="entry name" value="MFS"/>
    <property type="match status" value="1"/>
</dbReference>
<dbReference type="PRINTS" id="PR01035">
    <property type="entry name" value="TCRTETA"/>
</dbReference>
<dbReference type="InterPro" id="IPR011701">
    <property type="entry name" value="MFS"/>
</dbReference>
<dbReference type="PANTHER" id="PTHR23507:SF39">
    <property type="entry name" value="GH23453P-RELATED"/>
    <property type="match status" value="1"/>
</dbReference>
<dbReference type="SUPFAM" id="SSF103473">
    <property type="entry name" value="MFS general substrate transporter"/>
    <property type="match status" value="1"/>
</dbReference>
<dbReference type="InterPro" id="IPR020846">
    <property type="entry name" value="MFS_dom"/>
</dbReference>
<evidence type="ECO:0000313" key="9">
    <source>
        <dbReference type="Proteomes" id="UP001329430"/>
    </source>
</evidence>
<dbReference type="InterPro" id="IPR036259">
    <property type="entry name" value="MFS_trans_sf"/>
</dbReference>
<dbReference type="InterPro" id="IPR005829">
    <property type="entry name" value="Sugar_transporter_CS"/>
</dbReference>
<feature type="transmembrane region" description="Helical" evidence="6">
    <location>
        <begin position="261"/>
        <end position="279"/>
    </location>
</feature>
<feature type="transmembrane region" description="Helical" evidence="6">
    <location>
        <begin position="75"/>
        <end position="97"/>
    </location>
</feature>
<feature type="transmembrane region" description="Helical" evidence="6">
    <location>
        <begin position="202"/>
        <end position="222"/>
    </location>
</feature>
<dbReference type="Proteomes" id="UP001329430">
    <property type="component" value="Chromosome 2"/>
</dbReference>
<protein>
    <recommendedName>
        <fullName evidence="7">Major facilitator superfamily (MFS) profile domain-containing protein</fullName>
    </recommendedName>
</protein>
<evidence type="ECO:0000256" key="2">
    <source>
        <dbReference type="ARBA" id="ARBA00004236"/>
    </source>
</evidence>
<dbReference type="Pfam" id="PF07690">
    <property type="entry name" value="MFS_1"/>
    <property type="match status" value="1"/>
</dbReference>
<keyword evidence="3 6" id="KW-0812">Transmembrane</keyword>
<feature type="transmembrane region" description="Helical" evidence="6">
    <location>
        <begin position="333"/>
        <end position="350"/>
    </location>
</feature>
<proteinExistence type="predicted"/>
<sequence length="439" mass="49814">MIECLRNLSTRVEILLLLYGFSYMFEGSITTNFLLYRTCYVTLGYNIDDCYLLGTKYANNRTKELETKVQTYTTYIIMSKSLIEAFIAPLFCFLLAAWSDKYGRRPLMLFGLTGLLMSYVVMTVVSSLPYISPWYFLLHEIPFCIFGSKISLLAACISYVADTVPEENRGIRLGFLEATSNIGMLIGTTSCSYIFTAFGYNTIYVICATCQFLAWMFTWFCIEESLNVDESERKWSSLIQLSPIKETMMMIFRRRENNNRTVLLCIFGVVVIFMGGKYSNSSVIFLYLREKFTWSLEDYTLFVAFSLLTWIILCVVCIKVLVNIMRIKETTTIIIALLLNTSGYLVQGFANATWQIYGAACLLSIGSCVAPLSHLLLSKLVPKEEIGRLYAAMVSFDSISLLLGSTLNTFIYNQTIAFIPQGFNFVTAIIYALSLTLAM</sequence>
<evidence type="ECO:0000256" key="6">
    <source>
        <dbReference type="SAM" id="Phobius"/>
    </source>
</evidence>
<dbReference type="GO" id="GO:0022857">
    <property type="term" value="F:transmembrane transporter activity"/>
    <property type="evidence" value="ECO:0007669"/>
    <property type="project" value="InterPro"/>
</dbReference>
<dbReference type="PROSITE" id="PS00216">
    <property type="entry name" value="SUGAR_TRANSPORT_1"/>
    <property type="match status" value="1"/>
</dbReference>
<dbReference type="PANTHER" id="PTHR23507">
    <property type="entry name" value="ZGC:174356"/>
    <property type="match status" value="1"/>
</dbReference>